<name>Q8RUA2_ORYSJ</name>
<evidence type="ECO:0000313" key="2">
    <source>
        <dbReference type="EMBL" id="AAM18152.1"/>
    </source>
</evidence>
<dbReference type="EMBL" id="AC092172">
    <property type="protein sequence ID" value="AAM18152.1"/>
    <property type="molecule type" value="Genomic_DNA"/>
</dbReference>
<sequence length="49" mass="5240">MQGAEMSATGLFFLSRVLPVNKLATREDAYKVRSPLRRTTGGMPVAAGS</sequence>
<organism evidence="1 3">
    <name type="scientific">Oryza sativa subsp. japonica</name>
    <name type="common">Rice</name>
    <dbReference type="NCBI Taxonomy" id="39947"/>
    <lineage>
        <taxon>Eukaryota</taxon>
        <taxon>Viridiplantae</taxon>
        <taxon>Streptophyta</taxon>
        <taxon>Embryophyta</taxon>
        <taxon>Tracheophyta</taxon>
        <taxon>Spermatophyta</taxon>
        <taxon>Magnoliopsida</taxon>
        <taxon>Liliopsida</taxon>
        <taxon>Poales</taxon>
        <taxon>Poaceae</taxon>
        <taxon>BOP clade</taxon>
        <taxon>Oryzoideae</taxon>
        <taxon>Oryzeae</taxon>
        <taxon>Oryzinae</taxon>
        <taxon>Oryza</taxon>
        <taxon>Oryza sativa</taxon>
    </lineage>
</organism>
<dbReference type="AlphaFoldDB" id="Q8RUA2"/>
<evidence type="ECO:0000313" key="3">
    <source>
        <dbReference type="Proteomes" id="UP000000763"/>
    </source>
</evidence>
<dbReference type="Proteomes" id="UP000000763">
    <property type="component" value="Chromosome 10"/>
</dbReference>
<reference evidence="3" key="5">
    <citation type="journal article" date="2008" name="Nucleic Acids Res.">
        <title>The rice annotation project database (RAP-DB): 2008 update.</title>
        <authorList>
            <consortium name="The rice annotation project (RAP)"/>
        </authorList>
    </citation>
    <scope>GENOME REANNOTATION</scope>
    <source>
        <strain evidence="3">cv. Nipponbare</strain>
    </source>
</reference>
<protein>
    <submittedName>
        <fullName evidence="1">Uncharacterized protein</fullName>
    </submittedName>
</protein>
<reference evidence="2" key="1">
    <citation type="submission" date="2002-04" db="EMBL/GenBank/DDBJ databases">
        <title>Rice Genomic Sequence.</title>
        <authorList>
            <person name="Wing R.A."/>
            <person name="Yu Y."/>
            <person name="Soderlund C."/>
            <person name="Chen M."/>
            <person name="Kim H.-R."/>
            <person name="Rambo T."/>
            <person name="Saski C."/>
            <person name="Henry D."/>
            <person name="Oates R."/>
            <person name="Simmons J."/>
        </authorList>
    </citation>
    <scope>NUCLEOTIDE SEQUENCE</scope>
</reference>
<reference evidence="3" key="2">
    <citation type="journal article" date="2005" name="Nature">
        <title>The map-based sequence of the rice genome.</title>
        <authorList>
            <consortium name="International rice genome sequencing project (IRGSP)"/>
            <person name="Matsumoto T."/>
            <person name="Wu J."/>
            <person name="Kanamori H."/>
            <person name="Katayose Y."/>
            <person name="Fujisawa M."/>
            <person name="Namiki N."/>
            <person name="Mizuno H."/>
            <person name="Yamamoto K."/>
            <person name="Antonio B.A."/>
            <person name="Baba T."/>
            <person name="Sakata K."/>
            <person name="Nagamura Y."/>
            <person name="Aoki H."/>
            <person name="Arikawa K."/>
            <person name="Arita K."/>
            <person name="Bito T."/>
            <person name="Chiden Y."/>
            <person name="Fujitsuka N."/>
            <person name="Fukunaka R."/>
            <person name="Hamada M."/>
            <person name="Harada C."/>
            <person name="Hayashi A."/>
            <person name="Hijishita S."/>
            <person name="Honda M."/>
            <person name="Hosokawa S."/>
            <person name="Ichikawa Y."/>
            <person name="Idonuma A."/>
            <person name="Iijima M."/>
            <person name="Ikeda M."/>
            <person name="Ikeno M."/>
            <person name="Ito K."/>
            <person name="Ito S."/>
            <person name="Ito T."/>
            <person name="Ito Y."/>
            <person name="Ito Y."/>
            <person name="Iwabuchi A."/>
            <person name="Kamiya K."/>
            <person name="Karasawa W."/>
            <person name="Kurita K."/>
            <person name="Katagiri S."/>
            <person name="Kikuta A."/>
            <person name="Kobayashi H."/>
            <person name="Kobayashi N."/>
            <person name="Machita K."/>
            <person name="Maehara T."/>
            <person name="Masukawa M."/>
            <person name="Mizubayashi T."/>
            <person name="Mukai Y."/>
            <person name="Nagasaki H."/>
            <person name="Nagata Y."/>
            <person name="Naito S."/>
            <person name="Nakashima M."/>
            <person name="Nakama Y."/>
            <person name="Nakamichi Y."/>
            <person name="Nakamura M."/>
            <person name="Meguro A."/>
            <person name="Negishi M."/>
            <person name="Ohta I."/>
            <person name="Ohta T."/>
            <person name="Okamoto M."/>
            <person name="Ono N."/>
            <person name="Saji S."/>
            <person name="Sakaguchi M."/>
            <person name="Sakai K."/>
            <person name="Shibata M."/>
            <person name="Shimokawa T."/>
            <person name="Song J."/>
            <person name="Takazaki Y."/>
            <person name="Terasawa K."/>
            <person name="Tsugane M."/>
            <person name="Tsuji K."/>
            <person name="Ueda S."/>
            <person name="Waki K."/>
            <person name="Yamagata H."/>
            <person name="Yamamoto M."/>
            <person name="Yamamoto S."/>
            <person name="Yamane H."/>
            <person name="Yoshiki S."/>
            <person name="Yoshihara R."/>
            <person name="Yukawa K."/>
            <person name="Zhong H."/>
            <person name="Yano M."/>
            <person name="Yuan Q."/>
            <person name="Ouyang S."/>
            <person name="Liu J."/>
            <person name="Jones K.M."/>
            <person name="Gansberger K."/>
            <person name="Moffat K."/>
            <person name="Hill J."/>
            <person name="Bera J."/>
            <person name="Fadrosh D."/>
            <person name="Jin S."/>
            <person name="Johri S."/>
            <person name="Kim M."/>
            <person name="Overton L."/>
            <person name="Reardon M."/>
            <person name="Tsitrin T."/>
            <person name="Vuong H."/>
            <person name="Weaver B."/>
            <person name="Ciecko A."/>
            <person name="Tallon L."/>
            <person name="Jackson J."/>
            <person name="Pai G."/>
            <person name="Aken S.V."/>
            <person name="Utterback T."/>
            <person name="Reidmuller S."/>
            <person name="Feldblyum T."/>
            <person name="Hsiao J."/>
            <person name="Zismann V."/>
            <person name="Iobst S."/>
            <person name="de Vazeille A.R."/>
            <person name="Buell C.R."/>
            <person name="Ying K."/>
            <person name="Li Y."/>
            <person name="Lu T."/>
            <person name="Huang Y."/>
            <person name="Zhao Q."/>
            <person name="Feng Q."/>
            <person name="Zhang L."/>
            <person name="Zhu J."/>
            <person name="Weng Q."/>
            <person name="Mu J."/>
            <person name="Lu Y."/>
            <person name="Fan D."/>
            <person name="Liu Y."/>
            <person name="Guan J."/>
            <person name="Zhang Y."/>
            <person name="Yu S."/>
            <person name="Liu X."/>
            <person name="Zhang Y."/>
            <person name="Hong G."/>
            <person name="Han B."/>
            <person name="Choisne N."/>
            <person name="Demange N."/>
            <person name="Orjeda G."/>
            <person name="Samain S."/>
            <person name="Cattolico L."/>
            <person name="Pelletier E."/>
            <person name="Couloux A."/>
            <person name="Segurens B."/>
            <person name="Wincker P."/>
            <person name="D'Hont A."/>
            <person name="Scarpelli C."/>
            <person name="Weissenbach J."/>
            <person name="Salanoubat M."/>
            <person name="Quetier F."/>
            <person name="Yu Y."/>
            <person name="Kim H.R."/>
            <person name="Rambo T."/>
            <person name="Currie J."/>
            <person name="Collura K."/>
            <person name="Luo M."/>
            <person name="Yang T."/>
            <person name="Ammiraju J.S.S."/>
            <person name="Engler F."/>
            <person name="Soderlund C."/>
            <person name="Wing R.A."/>
            <person name="Palmer L.E."/>
            <person name="de la Bastide M."/>
            <person name="Spiegel L."/>
            <person name="Nascimento L."/>
            <person name="Zutavern T."/>
            <person name="O'Shaughnessy A."/>
            <person name="Dike S."/>
            <person name="Dedhia N."/>
            <person name="Preston R."/>
            <person name="Balija V."/>
            <person name="McCombie W.R."/>
            <person name="Chow T."/>
            <person name="Chen H."/>
            <person name="Chung M."/>
            <person name="Chen C."/>
            <person name="Shaw J."/>
            <person name="Wu H."/>
            <person name="Hsiao K."/>
            <person name="Chao Y."/>
            <person name="Chu M."/>
            <person name="Cheng C."/>
            <person name="Hour A."/>
            <person name="Lee P."/>
            <person name="Lin S."/>
            <person name="Lin Y."/>
            <person name="Liou J."/>
            <person name="Liu S."/>
            <person name="Hsing Y."/>
            <person name="Raghuvanshi S."/>
            <person name="Mohanty A."/>
            <person name="Bharti A.K."/>
            <person name="Gaur A."/>
            <person name="Gupta V."/>
            <person name="Kumar D."/>
            <person name="Ravi V."/>
            <person name="Vij S."/>
            <person name="Kapur A."/>
            <person name="Khurana P."/>
            <person name="Khurana P."/>
            <person name="Khurana J.P."/>
            <person name="Tyagi A.K."/>
            <person name="Gaikwad K."/>
            <person name="Singh A."/>
            <person name="Dalal V."/>
            <person name="Srivastava S."/>
            <person name="Dixit A."/>
            <person name="Pal A.K."/>
            <person name="Ghazi I.A."/>
            <person name="Yadav M."/>
            <person name="Pandit A."/>
            <person name="Bhargava A."/>
            <person name="Sureshbabu K."/>
            <person name="Batra K."/>
            <person name="Sharma T.R."/>
            <person name="Mohapatra T."/>
            <person name="Singh N.K."/>
            <person name="Messing J."/>
            <person name="Nelson A.B."/>
            <person name="Fuks G."/>
            <person name="Kavchok S."/>
            <person name="Keizer G."/>
            <person name="Linton E."/>
            <person name="Llaca V."/>
            <person name="Song R."/>
            <person name="Tanyolac B."/>
            <person name="Young S."/>
            <person name="Ho-Il K."/>
            <person name="Hahn J.H."/>
            <person name="Sangsakoo G."/>
            <person name="Vanavichit A."/>
            <person name="de Mattos Luiz.A.T."/>
            <person name="Zimmer P.D."/>
            <person name="Malone G."/>
            <person name="Dellagostin O."/>
            <person name="de Oliveira A.C."/>
            <person name="Bevan M."/>
            <person name="Bancroft I."/>
            <person name="Minx P."/>
            <person name="Cordum H."/>
            <person name="Wilson R."/>
            <person name="Cheng Z."/>
            <person name="Jin W."/>
            <person name="Jiang J."/>
            <person name="Leong S.A."/>
            <person name="Iwama H."/>
            <person name="Gojobori T."/>
            <person name="Itoh T."/>
            <person name="Niimura Y."/>
            <person name="Fujii Y."/>
            <person name="Habara T."/>
            <person name="Sakai H."/>
            <person name="Sato Y."/>
            <person name="Wilson G."/>
            <person name="Kumar K."/>
            <person name="McCouch S."/>
            <person name="Juretic N."/>
            <person name="Hoen D."/>
            <person name="Wright S."/>
            <person name="Bruskiewich R."/>
            <person name="Bureau T."/>
            <person name="Miyao A."/>
            <person name="Hirochika H."/>
            <person name="Nishikawa T."/>
            <person name="Kadowaki K."/>
            <person name="Sugiura M."/>
            <person name="Burr B."/>
            <person name="Sasaki T."/>
        </authorList>
    </citation>
    <scope>NUCLEOTIDE SEQUENCE [LARGE SCALE GENOMIC DNA]</scope>
    <source>
        <strain evidence="3">cv. Nipponbare</strain>
    </source>
</reference>
<accession>Q8RUA2</accession>
<gene>
    <name evidence="1" type="ORF">OJ1004_F02.22</name>
    <name evidence="2" type="ORF">OSJNBa0014J14.12</name>
</gene>
<dbReference type="EMBL" id="AC092387">
    <property type="protein sequence ID" value="AAL82661.1"/>
    <property type="molecule type" value="Genomic_DNA"/>
</dbReference>
<reference evidence="1" key="4">
    <citation type="submission" date="2006-11" db="EMBL/GenBank/DDBJ databases">
        <title>.</title>
        <authorList>
            <person name="Buell C."/>
            <person name="Yuan Q."/>
            <person name="Ouyang S."/>
            <person name="Liu J."/>
            <person name="Wang A."/>
            <person name="Maiti R."/>
            <person name="Lin H."/>
            <person name="Zhu W."/>
            <person name="Hamilton J."/>
            <person name="Jones K."/>
            <person name="Tallon L."/>
            <person name="Feldblyum T."/>
            <person name="Tsitrin T."/>
            <person name="Bera J."/>
            <person name="Kim M."/>
            <person name="Jin S."/>
            <person name="Fadrosh D."/>
            <person name="Vuong H."/>
            <person name="Overton II L."/>
            <person name="Reardon M."/>
            <person name="Weaver B."/>
            <person name="Johri S."/>
            <person name="Lewis M."/>
            <person name="Utterback T."/>
            <person name="Van Aken S."/>
            <person name="Wortman J."/>
            <person name="Haas B."/>
            <person name="Koo H."/>
            <person name="Zismann V."/>
            <person name="Hsiao J."/>
            <person name="Iobst S."/>
            <person name="de Vazeilles A."/>
            <person name="White O."/>
            <person name="Salzberg S."/>
            <person name="Fraser C."/>
        </authorList>
    </citation>
    <scope>NUCLEOTIDE SEQUENCE</scope>
</reference>
<reference evidence="1" key="3">
    <citation type="submission" date="2005-04" db="EMBL/GenBank/DDBJ databases">
        <authorList>
            <person name="Buell R."/>
        </authorList>
    </citation>
    <scope>NUCLEOTIDE SEQUENCE</scope>
</reference>
<evidence type="ECO:0000313" key="1">
    <source>
        <dbReference type="EMBL" id="AAL82661.1"/>
    </source>
</evidence>
<proteinExistence type="predicted"/>